<dbReference type="InterPro" id="IPR016181">
    <property type="entry name" value="Acyl_CoA_acyltransferase"/>
</dbReference>
<feature type="domain" description="N-acetyltransferase" evidence="1">
    <location>
        <begin position="4"/>
        <end position="205"/>
    </location>
</feature>
<dbReference type="Pfam" id="PF13673">
    <property type="entry name" value="Acetyltransf_10"/>
    <property type="match status" value="1"/>
</dbReference>
<protein>
    <submittedName>
        <fullName evidence="2">GNAT family N-acetyltransferase</fullName>
        <ecNumber evidence="2">2.3.1.-</ecNumber>
    </submittedName>
</protein>
<organism evidence="2 3">
    <name type="scientific">Vibrio olivae</name>
    <dbReference type="NCBI Taxonomy" id="1243002"/>
    <lineage>
        <taxon>Bacteria</taxon>
        <taxon>Pseudomonadati</taxon>
        <taxon>Pseudomonadota</taxon>
        <taxon>Gammaproteobacteria</taxon>
        <taxon>Vibrionales</taxon>
        <taxon>Vibrionaceae</taxon>
        <taxon>Vibrio</taxon>
    </lineage>
</organism>
<keyword evidence="2" id="KW-0808">Transferase</keyword>
<keyword evidence="2" id="KW-0012">Acyltransferase</keyword>
<dbReference type="PROSITE" id="PS51186">
    <property type="entry name" value="GNAT"/>
    <property type="match status" value="1"/>
</dbReference>
<evidence type="ECO:0000313" key="2">
    <source>
        <dbReference type="EMBL" id="MFB9133995.1"/>
    </source>
</evidence>
<dbReference type="SUPFAM" id="SSF55729">
    <property type="entry name" value="Acyl-CoA N-acyltransferases (Nat)"/>
    <property type="match status" value="1"/>
</dbReference>
<accession>A0ABV5HIE3</accession>
<evidence type="ECO:0000259" key="1">
    <source>
        <dbReference type="PROSITE" id="PS51186"/>
    </source>
</evidence>
<reference evidence="2 3" key="1">
    <citation type="submission" date="2024-09" db="EMBL/GenBank/DDBJ databases">
        <authorList>
            <person name="Sun Q."/>
            <person name="Mori K."/>
        </authorList>
    </citation>
    <scope>NUCLEOTIDE SEQUENCE [LARGE SCALE GENOMIC DNA]</scope>
    <source>
        <strain evidence="2 3">CECT 8064</strain>
    </source>
</reference>
<evidence type="ECO:0000313" key="3">
    <source>
        <dbReference type="Proteomes" id="UP001589645"/>
    </source>
</evidence>
<name>A0ABV5HIE3_9VIBR</name>
<dbReference type="EMBL" id="JBHMEP010000001">
    <property type="protein sequence ID" value="MFB9133995.1"/>
    <property type="molecule type" value="Genomic_DNA"/>
</dbReference>
<comment type="caution">
    <text evidence="2">The sequence shown here is derived from an EMBL/GenBank/DDBJ whole genome shotgun (WGS) entry which is preliminary data.</text>
</comment>
<dbReference type="GO" id="GO:0016746">
    <property type="term" value="F:acyltransferase activity"/>
    <property type="evidence" value="ECO:0007669"/>
    <property type="project" value="UniProtKB-KW"/>
</dbReference>
<proteinExistence type="predicted"/>
<dbReference type="InterPro" id="IPR000182">
    <property type="entry name" value="GNAT_dom"/>
</dbReference>
<keyword evidence="3" id="KW-1185">Reference proteome</keyword>
<dbReference type="EC" id="2.3.1.-" evidence="2"/>
<gene>
    <name evidence="2" type="ORF">ACFFUV_03320</name>
</gene>
<dbReference type="Gene3D" id="3.40.630.30">
    <property type="match status" value="1"/>
</dbReference>
<sequence>MTHIHYRKAVQQDFETIAGIFAANMDLSVFTSVRDADALQHLATIFVAGDFMRSTFIEIAEHDGKICGVILGSTRLTREKAVEFDYKGVVKQAKAALQTTADGQQVLRELKQQQKSFGQMPEHDCDSELLFFCVDNNYRRHQIGTTLVNAFEHYLSNMNSKGYSLHTDNKCSYQYYEKNGYQRIDNRTNSYDPQVEHYTYIKTLV</sequence>
<dbReference type="Proteomes" id="UP001589645">
    <property type="component" value="Unassembled WGS sequence"/>
</dbReference>
<dbReference type="RefSeq" id="WP_390189659.1">
    <property type="nucleotide sequence ID" value="NZ_JBHMEP010000001.1"/>
</dbReference>